<dbReference type="Proteomes" id="UP001152485">
    <property type="component" value="Unassembled WGS sequence"/>
</dbReference>
<protein>
    <submittedName>
        <fullName evidence="3">Uncharacterized protein</fullName>
    </submittedName>
</protein>
<sequence>MYEQVEKPKENKNRAVANSVAQKKTDVKQGFGFVDNRADAIAQRKLQEVTNSDTQLKSNLKQSYQFSDKPQVPVTPRLLHGVAITHKPIQRRPLNELELKEIDSIKDELSSKEEEFNASSKTIREILDILPSGLPTNIKYFQNRWEWLEPIVDEKTRQCKEVIQLAEEEKNGGWNTSRFKRFNGIFRWLIGSDGFQLVEQTKIGLKRFEPTIKLTARMNNYDNDRKIVLKGGRKNKIDSGVEKIDREITTDALKDDESRIVDLQGWVEVSDIGSPDVTQDDRKRMEGKDGWQEFAGGGKVPEGANDKTSFNNIYKKEAIVILEFYRASWKNFYATDAIFSQWLRSLGKHNGTAFDLPDKFPSVIYQNHIDNQPTILSMEYAMGDERKKQLTKGDDGYATILKSPNGKAMKNLLSSYNEINSARGYDLFQLHTITAYGEKPKLSLKFEFSK</sequence>
<dbReference type="Proteomes" id="UP001152467">
    <property type="component" value="Unassembled WGS sequence"/>
</dbReference>
<accession>A0A9W4VQB3</accession>
<reference evidence="3 5" key="1">
    <citation type="submission" date="2022-07" db="EMBL/GenBank/DDBJ databases">
        <authorList>
            <person name="Criscuolo A."/>
        </authorList>
    </citation>
    <scope>NUCLEOTIDE SEQUENCE</scope>
    <source>
        <strain evidence="5">CIP 111951</strain>
        <strain evidence="3">CIP111854</strain>
        <strain evidence="2">CIP111951</strain>
    </source>
</reference>
<evidence type="ECO:0000313" key="5">
    <source>
        <dbReference type="Proteomes" id="UP001152485"/>
    </source>
</evidence>
<evidence type="ECO:0000313" key="4">
    <source>
        <dbReference type="Proteomes" id="UP001152467"/>
    </source>
</evidence>
<feature type="region of interest" description="Disordered" evidence="1">
    <location>
        <begin position="1"/>
        <end position="20"/>
    </location>
</feature>
<proteinExistence type="predicted"/>
<organism evidence="3 4">
    <name type="scientific">Pseudoalteromonas holothuriae</name>
    <dbReference type="NCBI Taxonomy" id="2963714"/>
    <lineage>
        <taxon>Bacteria</taxon>
        <taxon>Pseudomonadati</taxon>
        <taxon>Pseudomonadota</taxon>
        <taxon>Gammaproteobacteria</taxon>
        <taxon>Alteromonadales</taxon>
        <taxon>Pseudoalteromonadaceae</taxon>
        <taxon>Pseudoalteromonas</taxon>
    </lineage>
</organism>
<name>A0A9W4VQB3_9GAMM</name>
<evidence type="ECO:0000313" key="3">
    <source>
        <dbReference type="EMBL" id="CAH9055727.1"/>
    </source>
</evidence>
<dbReference type="RefSeq" id="WP_261592100.1">
    <property type="nucleotide sequence ID" value="NZ_CAMAPC010000005.1"/>
</dbReference>
<dbReference type="EMBL" id="CAMAPD010000003">
    <property type="protein sequence ID" value="CAH9053887.1"/>
    <property type="molecule type" value="Genomic_DNA"/>
</dbReference>
<comment type="caution">
    <text evidence="3">The sequence shown here is derived from an EMBL/GenBank/DDBJ whole genome shotgun (WGS) entry which is preliminary data.</text>
</comment>
<evidence type="ECO:0000313" key="2">
    <source>
        <dbReference type="EMBL" id="CAH9053887.1"/>
    </source>
</evidence>
<dbReference type="AlphaFoldDB" id="A0A9W4VQB3"/>
<keyword evidence="4" id="KW-1185">Reference proteome</keyword>
<evidence type="ECO:0000256" key="1">
    <source>
        <dbReference type="SAM" id="MobiDB-lite"/>
    </source>
</evidence>
<dbReference type="EMBL" id="CAMAPC010000005">
    <property type="protein sequence ID" value="CAH9055727.1"/>
    <property type="molecule type" value="Genomic_DNA"/>
</dbReference>
<feature type="compositionally biased region" description="Basic and acidic residues" evidence="1">
    <location>
        <begin position="1"/>
        <end position="13"/>
    </location>
</feature>
<gene>
    <name evidence="3" type="ORF">PSECIP111854_01636</name>
    <name evidence="2" type="ORF">PSECIP111951_00914</name>
</gene>